<dbReference type="EMBL" id="LBYI01000002">
    <property type="protein sequence ID" value="KKR51204.1"/>
    <property type="molecule type" value="Genomic_DNA"/>
</dbReference>
<reference evidence="1 2" key="1">
    <citation type="journal article" date="2015" name="Nature">
        <title>rRNA introns, odd ribosomes, and small enigmatic genomes across a large radiation of phyla.</title>
        <authorList>
            <person name="Brown C.T."/>
            <person name="Hug L.A."/>
            <person name="Thomas B.C."/>
            <person name="Sharon I."/>
            <person name="Castelle C.J."/>
            <person name="Singh A."/>
            <person name="Wilkins M.J."/>
            <person name="Williams K.H."/>
            <person name="Banfield J.F."/>
        </authorList>
    </citation>
    <scope>NUCLEOTIDE SEQUENCE [LARGE SCALE GENOMIC DNA]</scope>
</reference>
<accession>A0A0G0REU0</accession>
<comment type="caution">
    <text evidence="1">The sequence shown here is derived from an EMBL/GenBank/DDBJ whole genome shotgun (WGS) entry which is preliminary data.</text>
</comment>
<dbReference type="InterPro" id="IPR006311">
    <property type="entry name" value="TAT_signal"/>
</dbReference>
<dbReference type="Proteomes" id="UP000034531">
    <property type="component" value="Unassembled WGS sequence"/>
</dbReference>
<sequence length="468" mass="51805">MPQEKEPQVGSAFLGKTVSRRALLGWGAKLGALAAASSACGGVAMGKNKAVPSATLPSELPTPVDLTPEKTRVIDLDGAQVYLNSDNLPEAYVGQDGVRVDFDIEEARKARETARIMGEEEVFKMFRVEVQHLNAIVVPSDYIEKHPVEAYLPKDTLTDAELRKCGIEIIQSDYTELHIRQGAFREGELLSGYTPDGKRKLKFVMLDTDVVSRHYLKDAKFNSVREYAPDYEDVGVVGLKEKMIDGYNSQIASNRRSRKEHGQEEGAHSTLELKTYLYRLQHLMSAQDLLDVSIKSAQLKGKDHAFVGGWYKLDNSGQESTAVIFVAMGEPPRSRDYLRIYFNAKGETVVDNFVNYAEGNNVTPPELQAYPGPGDFSPLSYINKAQDVYTLRDLTPGETTRHEAAHVFLGNNSENGADKEVFDSLSRARDEFDTTGDNSGYYFVLRSRNGAVILTKGKTETSPSQIAA</sequence>
<proteinExistence type="predicted"/>
<gene>
    <name evidence="1" type="ORF">UT84_C0002G0065</name>
</gene>
<evidence type="ECO:0000313" key="2">
    <source>
        <dbReference type="Proteomes" id="UP000034531"/>
    </source>
</evidence>
<dbReference type="AlphaFoldDB" id="A0A0G0REU0"/>
<protein>
    <submittedName>
        <fullName evidence="1">Uncharacterized protein</fullName>
    </submittedName>
</protein>
<dbReference type="PROSITE" id="PS51318">
    <property type="entry name" value="TAT"/>
    <property type="match status" value="1"/>
</dbReference>
<organism evidence="1 2">
    <name type="scientific">Candidatus Curtissbacteria bacterium GW2011_GWA1_40_16</name>
    <dbReference type="NCBI Taxonomy" id="1618405"/>
    <lineage>
        <taxon>Bacteria</taxon>
        <taxon>Candidatus Curtissiibacteriota</taxon>
    </lineage>
</organism>
<name>A0A0G0REU0_9BACT</name>
<evidence type="ECO:0000313" key="1">
    <source>
        <dbReference type="EMBL" id="KKR51204.1"/>
    </source>
</evidence>